<sequence length="114" mass="13063">MKNILVLILLCFLQLTTCRFNCKSYLDKNIRPLIISGKLVGKQKENIGCFGLLVIRQDKKLDTLKNICYCVPENEALWKYVQLGDSVFKDSNSLTVNVYRNDSIATFDYPCCSQ</sequence>
<evidence type="ECO:0000313" key="1">
    <source>
        <dbReference type="EMBL" id="MCF1714182.1"/>
    </source>
</evidence>
<proteinExistence type="predicted"/>
<dbReference type="RefSeq" id="WP_234864709.1">
    <property type="nucleotide sequence ID" value="NZ_JAKEVY010000001.1"/>
</dbReference>
<evidence type="ECO:0008006" key="3">
    <source>
        <dbReference type="Google" id="ProtNLM"/>
    </source>
</evidence>
<reference evidence="1 2" key="1">
    <citation type="submission" date="2022-01" db="EMBL/GenBank/DDBJ databases">
        <title>Flavihumibacter sp. nov., isolated from sediment of a river.</title>
        <authorList>
            <person name="Liu H."/>
        </authorList>
    </citation>
    <scope>NUCLEOTIDE SEQUENCE [LARGE SCALE GENOMIC DNA]</scope>
    <source>
        <strain evidence="1 2">RY-1</strain>
    </source>
</reference>
<name>A0ABS9BF08_9BACT</name>
<dbReference type="Proteomes" id="UP001200145">
    <property type="component" value="Unassembled WGS sequence"/>
</dbReference>
<comment type="caution">
    <text evidence="1">The sequence shown here is derived from an EMBL/GenBank/DDBJ whole genome shotgun (WGS) entry which is preliminary data.</text>
</comment>
<dbReference type="EMBL" id="JAKEVY010000001">
    <property type="protein sequence ID" value="MCF1714182.1"/>
    <property type="molecule type" value="Genomic_DNA"/>
</dbReference>
<organism evidence="1 2">
    <name type="scientific">Flavihumibacter fluminis</name>
    <dbReference type="NCBI Taxonomy" id="2909236"/>
    <lineage>
        <taxon>Bacteria</taxon>
        <taxon>Pseudomonadati</taxon>
        <taxon>Bacteroidota</taxon>
        <taxon>Chitinophagia</taxon>
        <taxon>Chitinophagales</taxon>
        <taxon>Chitinophagaceae</taxon>
        <taxon>Flavihumibacter</taxon>
    </lineage>
</organism>
<keyword evidence="2" id="KW-1185">Reference proteome</keyword>
<gene>
    <name evidence="1" type="ORF">L0U88_06040</name>
</gene>
<accession>A0ABS9BF08</accession>
<evidence type="ECO:0000313" key="2">
    <source>
        <dbReference type="Proteomes" id="UP001200145"/>
    </source>
</evidence>
<protein>
    <recommendedName>
        <fullName evidence="3">Tissue inhibitor of metalloproteinase</fullName>
    </recommendedName>
</protein>